<reference evidence="1 2" key="1">
    <citation type="journal article" date="2019" name="Commun. Biol.">
        <title>The bagworm genome reveals a unique fibroin gene that provides high tensile strength.</title>
        <authorList>
            <person name="Kono N."/>
            <person name="Nakamura H."/>
            <person name="Ohtoshi R."/>
            <person name="Tomita M."/>
            <person name="Numata K."/>
            <person name="Arakawa K."/>
        </authorList>
    </citation>
    <scope>NUCLEOTIDE SEQUENCE [LARGE SCALE GENOMIC DNA]</scope>
</reference>
<organism evidence="1 2">
    <name type="scientific">Eumeta variegata</name>
    <name type="common">Bagworm moth</name>
    <name type="synonym">Eumeta japonica</name>
    <dbReference type="NCBI Taxonomy" id="151549"/>
    <lineage>
        <taxon>Eukaryota</taxon>
        <taxon>Metazoa</taxon>
        <taxon>Ecdysozoa</taxon>
        <taxon>Arthropoda</taxon>
        <taxon>Hexapoda</taxon>
        <taxon>Insecta</taxon>
        <taxon>Pterygota</taxon>
        <taxon>Neoptera</taxon>
        <taxon>Endopterygota</taxon>
        <taxon>Lepidoptera</taxon>
        <taxon>Glossata</taxon>
        <taxon>Ditrysia</taxon>
        <taxon>Tineoidea</taxon>
        <taxon>Psychidae</taxon>
        <taxon>Oiketicinae</taxon>
        <taxon>Eumeta</taxon>
    </lineage>
</organism>
<dbReference type="AlphaFoldDB" id="A0A4C1YLJ3"/>
<keyword evidence="2" id="KW-1185">Reference proteome</keyword>
<proteinExistence type="predicted"/>
<accession>A0A4C1YLJ3</accession>
<dbReference type="Proteomes" id="UP000299102">
    <property type="component" value="Unassembled WGS sequence"/>
</dbReference>
<evidence type="ECO:0000313" key="2">
    <source>
        <dbReference type="Proteomes" id="UP000299102"/>
    </source>
</evidence>
<name>A0A4C1YLJ3_EUMVA</name>
<comment type="caution">
    <text evidence="1">The sequence shown here is derived from an EMBL/GenBank/DDBJ whole genome shotgun (WGS) entry which is preliminary data.</text>
</comment>
<protein>
    <submittedName>
        <fullName evidence="1">Uncharacterized protein</fullName>
    </submittedName>
</protein>
<dbReference type="EMBL" id="BGZK01001242">
    <property type="protein sequence ID" value="GBP75267.1"/>
    <property type="molecule type" value="Genomic_DNA"/>
</dbReference>
<sequence length="168" mass="18127">MATATHAFPGVGIVASESSSTSENRPPSRFNYLTVTENTGRSCGFDFDANACSVITTRRTAELQHSTLLQYIENPKKIAIHLCFGYVVSSFSPSPAISLQAEGPGCYRPRCGSGGVGGRRHRCEGAAGTNGLTYTQRHRACELIQVKAHQSIRAWPGSFWSTADTLSR</sequence>
<gene>
    <name evidence="1" type="ORF">EVAR_47303_1</name>
</gene>
<evidence type="ECO:0000313" key="1">
    <source>
        <dbReference type="EMBL" id="GBP75267.1"/>
    </source>
</evidence>